<protein>
    <submittedName>
        <fullName evidence="2">Uncharacterized protein</fullName>
    </submittedName>
</protein>
<name>A0A2D2B2M0_9CAUL</name>
<dbReference type="RefSeq" id="WP_099623725.1">
    <property type="nucleotide sequence ID" value="NZ_CP024201.1"/>
</dbReference>
<dbReference type="KEGG" id="cmb:CSW64_19850"/>
<dbReference type="EMBL" id="CP024201">
    <property type="protein sequence ID" value="ATQ44477.1"/>
    <property type="molecule type" value="Genomic_DNA"/>
</dbReference>
<sequence>MTAVRPPNWPTVQPASSGGTGGARTAAQKAFFEAALGRAGAAQAPATQTPVVRAQTMPQPAAERVRSTFVQQTAEQPQKILRPGSIIDIKV</sequence>
<feature type="region of interest" description="Disordered" evidence="1">
    <location>
        <begin position="1"/>
        <end position="25"/>
    </location>
</feature>
<gene>
    <name evidence="2" type="ORF">CSW64_19850</name>
</gene>
<proteinExistence type="predicted"/>
<keyword evidence="3" id="KW-1185">Reference proteome</keyword>
<accession>A0A2D2B2M0</accession>
<evidence type="ECO:0000256" key="1">
    <source>
        <dbReference type="SAM" id="MobiDB-lite"/>
    </source>
</evidence>
<reference evidence="2 3" key="1">
    <citation type="submission" date="2017-10" db="EMBL/GenBank/DDBJ databases">
        <title>Genome sequence of Caulobacter mirabilis FWC38.</title>
        <authorList>
            <person name="Fiebig A."/>
            <person name="Crosson S."/>
        </authorList>
    </citation>
    <scope>NUCLEOTIDE SEQUENCE [LARGE SCALE GENOMIC DNA]</scope>
    <source>
        <strain evidence="2 3">FWC 38</strain>
    </source>
</reference>
<evidence type="ECO:0000313" key="3">
    <source>
        <dbReference type="Proteomes" id="UP000228945"/>
    </source>
</evidence>
<dbReference type="Proteomes" id="UP000228945">
    <property type="component" value="Chromosome"/>
</dbReference>
<organism evidence="2 3">
    <name type="scientific">Caulobacter mirabilis</name>
    <dbReference type="NCBI Taxonomy" id="69666"/>
    <lineage>
        <taxon>Bacteria</taxon>
        <taxon>Pseudomonadati</taxon>
        <taxon>Pseudomonadota</taxon>
        <taxon>Alphaproteobacteria</taxon>
        <taxon>Caulobacterales</taxon>
        <taxon>Caulobacteraceae</taxon>
        <taxon>Caulobacter</taxon>
    </lineage>
</organism>
<evidence type="ECO:0000313" key="2">
    <source>
        <dbReference type="EMBL" id="ATQ44477.1"/>
    </source>
</evidence>
<dbReference type="AlphaFoldDB" id="A0A2D2B2M0"/>